<keyword evidence="1" id="KW-0808">Transferase</keyword>
<dbReference type="PROSITE" id="PS52004">
    <property type="entry name" value="KS3_2"/>
    <property type="match status" value="1"/>
</dbReference>
<accession>X1A1U7</accession>
<dbReference type="InterPro" id="IPR014031">
    <property type="entry name" value="Ketoacyl_synth_C"/>
</dbReference>
<dbReference type="EMBL" id="BART01001191">
    <property type="protein sequence ID" value="GAG64147.1"/>
    <property type="molecule type" value="Genomic_DNA"/>
</dbReference>
<dbReference type="InterPro" id="IPR000794">
    <property type="entry name" value="Beta-ketoacyl_synthase"/>
</dbReference>
<feature type="non-terminal residue" evidence="3">
    <location>
        <position position="1"/>
    </location>
</feature>
<dbReference type="PANTHER" id="PTHR11712">
    <property type="entry name" value="POLYKETIDE SYNTHASE-RELATED"/>
    <property type="match status" value="1"/>
</dbReference>
<dbReference type="GO" id="GO:0005829">
    <property type="term" value="C:cytosol"/>
    <property type="evidence" value="ECO:0007669"/>
    <property type="project" value="TreeGrafter"/>
</dbReference>
<dbReference type="Gene3D" id="3.40.47.10">
    <property type="match status" value="1"/>
</dbReference>
<evidence type="ECO:0000313" key="3">
    <source>
        <dbReference type="EMBL" id="GAG64147.1"/>
    </source>
</evidence>
<protein>
    <recommendedName>
        <fullName evidence="2">Ketosynthase family 3 (KS3) domain-containing protein</fullName>
    </recommendedName>
</protein>
<comment type="caution">
    <text evidence="3">The sequence shown here is derived from an EMBL/GenBank/DDBJ whole genome shotgun (WGS) entry which is preliminary data.</text>
</comment>
<dbReference type="PANTHER" id="PTHR11712:SF336">
    <property type="entry name" value="3-OXOACYL-[ACYL-CARRIER-PROTEIN] SYNTHASE, MITOCHONDRIAL"/>
    <property type="match status" value="1"/>
</dbReference>
<feature type="domain" description="Ketosynthase family 3 (KS3)" evidence="2">
    <location>
        <begin position="1"/>
        <end position="101"/>
    </location>
</feature>
<organism evidence="3">
    <name type="scientific">marine sediment metagenome</name>
    <dbReference type="NCBI Taxonomy" id="412755"/>
    <lineage>
        <taxon>unclassified sequences</taxon>
        <taxon>metagenomes</taxon>
        <taxon>ecological metagenomes</taxon>
    </lineage>
</organism>
<dbReference type="InterPro" id="IPR016039">
    <property type="entry name" value="Thiolase-like"/>
</dbReference>
<dbReference type="GO" id="GO:0004315">
    <property type="term" value="F:3-oxoacyl-[acyl-carrier-protein] synthase activity"/>
    <property type="evidence" value="ECO:0007669"/>
    <property type="project" value="TreeGrafter"/>
</dbReference>
<gene>
    <name evidence="3" type="ORF">S01H4_04444</name>
</gene>
<evidence type="ECO:0000259" key="2">
    <source>
        <dbReference type="PROSITE" id="PS52004"/>
    </source>
</evidence>
<dbReference type="AlphaFoldDB" id="X1A1U7"/>
<sequence>NDKSETEAIKTVFGKKAYDIPISSTKSMTGHMLGASGAAEAIICVKAIKESFIPPTIGLQEQDPECDLDYVPLKGRNENLQYTLSNSFGFGGQNASILFKKWQK</sequence>
<dbReference type="Pfam" id="PF02801">
    <property type="entry name" value="Ketoacyl-synt_C"/>
    <property type="match status" value="1"/>
</dbReference>
<dbReference type="InterPro" id="IPR020841">
    <property type="entry name" value="PKS_Beta-ketoAc_synthase_dom"/>
</dbReference>
<evidence type="ECO:0000256" key="1">
    <source>
        <dbReference type="ARBA" id="ARBA00022679"/>
    </source>
</evidence>
<dbReference type="SUPFAM" id="SSF53901">
    <property type="entry name" value="Thiolase-like"/>
    <property type="match status" value="1"/>
</dbReference>
<proteinExistence type="predicted"/>
<reference evidence="3" key="1">
    <citation type="journal article" date="2014" name="Front. Microbiol.">
        <title>High frequency of phylogenetically diverse reductive dehalogenase-homologous genes in deep subseafloor sedimentary metagenomes.</title>
        <authorList>
            <person name="Kawai M."/>
            <person name="Futagami T."/>
            <person name="Toyoda A."/>
            <person name="Takaki Y."/>
            <person name="Nishi S."/>
            <person name="Hori S."/>
            <person name="Arai W."/>
            <person name="Tsubouchi T."/>
            <person name="Morono Y."/>
            <person name="Uchiyama I."/>
            <person name="Ito T."/>
            <person name="Fujiyama A."/>
            <person name="Inagaki F."/>
            <person name="Takami H."/>
        </authorList>
    </citation>
    <scope>NUCLEOTIDE SEQUENCE</scope>
    <source>
        <strain evidence="3">Expedition CK06-06</strain>
    </source>
</reference>
<dbReference type="GO" id="GO:0006633">
    <property type="term" value="P:fatty acid biosynthetic process"/>
    <property type="evidence" value="ECO:0007669"/>
    <property type="project" value="TreeGrafter"/>
</dbReference>
<name>X1A1U7_9ZZZZ</name>